<feature type="region of interest" description="Disordered" evidence="4">
    <location>
        <begin position="532"/>
        <end position="604"/>
    </location>
</feature>
<keyword evidence="2 6" id="KW-0378">Hydrolase</keyword>
<dbReference type="Pfam" id="PF22669">
    <property type="entry name" value="Exo_endo_phos2"/>
    <property type="match status" value="1"/>
</dbReference>
<reference evidence="6" key="1">
    <citation type="submission" date="2021-03" db="EMBL/GenBank/DDBJ databases">
        <authorList>
            <person name="Bekaert M."/>
        </authorList>
    </citation>
    <scope>NUCLEOTIDE SEQUENCE</scope>
</reference>
<dbReference type="Gene3D" id="3.60.10.10">
    <property type="entry name" value="Endonuclease/exonuclease/phosphatase"/>
    <property type="match status" value="1"/>
</dbReference>
<evidence type="ECO:0000256" key="3">
    <source>
        <dbReference type="ARBA" id="ARBA00023599"/>
    </source>
</evidence>
<dbReference type="Proteomes" id="UP000683360">
    <property type="component" value="Unassembled WGS sequence"/>
</dbReference>
<feature type="compositionally biased region" description="Basic residues" evidence="4">
    <location>
        <begin position="538"/>
        <end position="548"/>
    </location>
</feature>
<dbReference type="InterPro" id="IPR039737">
    <property type="entry name" value="INPP5A"/>
</dbReference>
<evidence type="ECO:0000259" key="5">
    <source>
        <dbReference type="SMART" id="SM00128"/>
    </source>
</evidence>
<name>A0A8S3QWF1_MYTED</name>
<dbReference type="OrthoDB" id="5780965at2759"/>
<accession>A0A8S3QWF1</accession>
<keyword evidence="7" id="KW-1185">Reference proteome</keyword>
<dbReference type="PANTHER" id="PTHR12997">
    <property type="entry name" value="TYPE I INOSITOL-1,4,5-TRISPHOSPHATE 5-PHOSPHATASE"/>
    <property type="match status" value="1"/>
</dbReference>
<feature type="domain" description="Inositol polyphosphate-related phosphatase" evidence="5">
    <location>
        <begin position="4"/>
        <end position="446"/>
    </location>
</feature>
<evidence type="ECO:0000313" key="6">
    <source>
        <dbReference type="EMBL" id="CAG2200726.1"/>
    </source>
</evidence>
<dbReference type="EC" id="3.1.3.56" evidence="1"/>
<dbReference type="InterPro" id="IPR036691">
    <property type="entry name" value="Endo/exonu/phosph_ase_sf"/>
</dbReference>
<dbReference type="InterPro" id="IPR000300">
    <property type="entry name" value="IPPc"/>
</dbReference>
<protein>
    <recommendedName>
        <fullName evidence="1">inositol-polyphosphate 5-phosphatase</fullName>
        <ecNumber evidence="1">3.1.3.56</ecNumber>
    </recommendedName>
</protein>
<dbReference type="EMBL" id="CAJPWZ010000756">
    <property type="protein sequence ID" value="CAG2200726.1"/>
    <property type="molecule type" value="Genomic_DNA"/>
</dbReference>
<comment type="caution">
    <text evidence="6">The sequence shown here is derived from an EMBL/GenBank/DDBJ whole genome shotgun (WGS) entry which is preliminary data.</text>
</comment>
<dbReference type="GO" id="GO:0046856">
    <property type="term" value="P:phosphatidylinositol dephosphorylation"/>
    <property type="evidence" value="ECO:0007669"/>
    <property type="project" value="InterPro"/>
</dbReference>
<dbReference type="PANTHER" id="PTHR12997:SF2">
    <property type="entry name" value="INOSITOL POLYPHOSPHATE-5-PHOSPHATASE A"/>
    <property type="match status" value="1"/>
</dbReference>
<gene>
    <name evidence="6" type="ORF">MEDL_15374</name>
</gene>
<dbReference type="GO" id="GO:0004445">
    <property type="term" value="F:inositol-polyphosphate 5-phosphatase activity"/>
    <property type="evidence" value="ECO:0007669"/>
    <property type="project" value="UniProtKB-EC"/>
</dbReference>
<dbReference type="AlphaFoldDB" id="A0A8S3QWF1"/>
<comment type="similarity">
    <text evidence="3">Belongs to the inositol 1,4,5-trisphosphate 5-phosphatase type I family.</text>
</comment>
<dbReference type="SMART" id="SM00128">
    <property type="entry name" value="IPPc"/>
    <property type="match status" value="1"/>
</dbReference>
<organism evidence="6 7">
    <name type="scientific">Mytilus edulis</name>
    <name type="common">Blue mussel</name>
    <dbReference type="NCBI Taxonomy" id="6550"/>
    <lineage>
        <taxon>Eukaryota</taxon>
        <taxon>Metazoa</taxon>
        <taxon>Spiralia</taxon>
        <taxon>Lophotrochozoa</taxon>
        <taxon>Mollusca</taxon>
        <taxon>Bivalvia</taxon>
        <taxon>Autobranchia</taxon>
        <taxon>Pteriomorphia</taxon>
        <taxon>Mytilida</taxon>
        <taxon>Mytiloidea</taxon>
        <taxon>Mytilidae</taxon>
        <taxon>Mytilinae</taxon>
        <taxon>Mytilus</taxon>
    </lineage>
</organism>
<evidence type="ECO:0000256" key="4">
    <source>
        <dbReference type="SAM" id="MobiDB-lite"/>
    </source>
</evidence>
<dbReference type="SUPFAM" id="SSF56219">
    <property type="entry name" value="DNase I-like"/>
    <property type="match status" value="1"/>
</dbReference>
<feature type="compositionally biased region" description="Polar residues" evidence="4">
    <location>
        <begin position="578"/>
        <end position="595"/>
    </location>
</feature>
<proteinExistence type="inferred from homology"/>
<sequence>MEGNYPRMLLVTANVGSIFEDPDHMLKIWLREFLKSVQHYQPGLLALHCQEVGGKNYEDSMQHVNKFVKAMLGCEELQKYDRARVFLDEDFTAADKFTALGNLYFVHESVEDISIWDFVDCKFIPVVGREVLSGNIETVQIKEKAKFPQDFSQTLSSKSYWVYLNIHGSKLDRVILNLNRSDSSTDHDIMPMLFETVNFVVLQHLLMFKWSRKGFIRTRWNIKNCIFDLVNIHLFHDASNIISMQDSPSVYSKNRKAAFIHTLKRFEEDQYDKVPQFIFGDFNFRLDSNTLINELTKKTTSNQTKGKKGQVNKICYTEEVNNKVVLTLETKGFDCHEKHSEIFLKKSKHLRKYDNEMLLYKDRLFEYEINFPPSYPFSEDVSDGLSYMKTRCPSWCDRLLLSHSAKNIIVQNETVVPKYDTIGKDSCMGDHKPVFLFFHLKKSQGNLEDSVVSSQSPLPLAKSLSINGNIIDPIDLEDINIHDFAQFESEQGLSPEFKSSIRKRGSGIELARPNGDRKMSFVEAAKHVQKVRSVLRQWPKRPRSRHHSSSSEDMNDSDSDEIKSNENNNIAGSEDCLSENTTVSDVSESPSNSPIKLQINTNPGIGNTNTKHVSIETAEHDEHVSLFIFTPTVSAPELLQLPTATEVIIPSTQVKISHVDTTKYIHIRQQNGKSTRVFRETSV</sequence>
<evidence type="ECO:0000256" key="2">
    <source>
        <dbReference type="ARBA" id="ARBA00022801"/>
    </source>
</evidence>
<evidence type="ECO:0000256" key="1">
    <source>
        <dbReference type="ARBA" id="ARBA00012997"/>
    </source>
</evidence>
<evidence type="ECO:0000313" key="7">
    <source>
        <dbReference type="Proteomes" id="UP000683360"/>
    </source>
</evidence>